<accession>A0A845EU87</accession>
<gene>
    <name evidence="5" type="ORF">GLW07_02585</name>
</gene>
<dbReference type="Proteomes" id="UP000447833">
    <property type="component" value="Unassembled WGS sequence"/>
</dbReference>
<protein>
    <submittedName>
        <fullName evidence="5">DUF4352 domain-containing protein</fullName>
    </submittedName>
</protein>
<evidence type="ECO:0000313" key="6">
    <source>
        <dbReference type="Proteomes" id="UP000447833"/>
    </source>
</evidence>
<dbReference type="RefSeq" id="WP_160918104.1">
    <property type="nucleotide sequence ID" value="NZ_WMEY01000001.1"/>
</dbReference>
<dbReference type="Pfam" id="PF11611">
    <property type="entry name" value="DUF4352"/>
    <property type="match status" value="1"/>
</dbReference>
<name>A0A845EU87_9BACL</name>
<evidence type="ECO:0000256" key="3">
    <source>
        <dbReference type="SAM" id="Phobius"/>
    </source>
</evidence>
<reference evidence="5 6" key="1">
    <citation type="submission" date="2019-11" db="EMBL/GenBank/DDBJ databases">
        <title>Genome sequences of 17 halophilic strains isolated from different environments.</title>
        <authorList>
            <person name="Furrow R.E."/>
        </authorList>
    </citation>
    <scope>NUCLEOTIDE SEQUENCE [LARGE SCALE GENOMIC DNA]</scope>
    <source>
        <strain evidence="5 6">22506_14_FS</strain>
    </source>
</reference>
<keyword evidence="3" id="KW-0472">Membrane</keyword>
<proteinExistence type="predicted"/>
<dbReference type="EMBL" id="WMEY01000001">
    <property type="protein sequence ID" value="MYL62236.1"/>
    <property type="molecule type" value="Genomic_DNA"/>
</dbReference>
<feature type="region of interest" description="Disordered" evidence="2">
    <location>
        <begin position="89"/>
        <end position="110"/>
    </location>
</feature>
<dbReference type="AlphaFoldDB" id="A0A845EU87"/>
<keyword evidence="1" id="KW-0732">Signal</keyword>
<feature type="transmembrane region" description="Helical" evidence="3">
    <location>
        <begin position="15"/>
        <end position="44"/>
    </location>
</feature>
<dbReference type="InterPro" id="IPR029051">
    <property type="entry name" value="DUF4352"/>
</dbReference>
<feature type="compositionally biased region" description="Polar residues" evidence="2">
    <location>
        <begin position="89"/>
        <end position="99"/>
    </location>
</feature>
<dbReference type="Gene3D" id="2.60.40.1240">
    <property type="match status" value="1"/>
</dbReference>
<comment type="caution">
    <text evidence="5">The sequence shown here is derived from an EMBL/GenBank/DDBJ whole genome shotgun (WGS) entry which is preliminary data.</text>
</comment>
<feature type="transmembrane region" description="Helical" evidence="3">
    <location>
        <begin position="56"/>
        <end position="81"/>
    </location>
</feature>
<feature type="domain" description="DUF4352" evidence="4">
    <location>
        <begin position="115"/>
        <end position="232"/>
    </location>
</feature>
<evidence type="ECO:0000259" key="4">
    <source>
        <dbReference type="Pfam" id="PF11611"/>
    </source>
</evidence>
<sequence length="240" mass="27156">MEGEIKNKHYSTTALLLAICSFVLGLIPIIGWLLVITATVFLVLSYTNKERGPKNVVSLILISLTWITKILFAVFFFFAVFTPSSDEQTSTQVETVPTSETTDTKEQEDEKDKVYKVGDVVQMNDKELTVLKVEKSNGNEYSSLKSGDEYVIASVKITNNSKEKISYNPYDFEMSNSKGQILQHSYSGIHEDTELHYGELAPGGTVEGTVLFEQPLDDKKLQLQYNVSFWRDRMIRVDLQ</sequence>
<keyword evidence="3" id="KW-0812">Transmembrane</keyword>
<keyword evidence="3" id="KW-1133">Transmembrane helix</keyword>
<organism evidence="5 6">
    <name type="scientific">Guptibacillus hwajinpoensis</name>
    <dbReference type="NCBI Taxonomy" id="208199"/>
    <lineage>
        <taxon>Bacteria</taxon>
        <taxon>Bacillati</taxon>
        <taxon>Bacillota</taxon>
        <taxon>Bacilli</taxon>
        <taxon>Bacillales</taxon>
        <taxon>Guptibacillaceae</taxon>
        <taxon>Guptibacillus</taxon>
    </lineage>
</organism>
<evidence type="ECO:0000313" key="5">
    <source>
        <dbReference type="EMBL" id="MYL62236.1"/>
    </source>
</evidence>
<evidence type="ECO:0000256" key="2">
    <source>
        <dbReference type="SAM" id="MobiDB-lite"/>
    </source>
</evidence>
<dbReference type="InterPro" id="IPR029050">
    <property type="entry name" value="Immunoprotect_excell_Ig-like"/>
</dbReference>
<evidence type="ECO:0000256" key="1">
    <source>
        <dbReference type="ARBA" id="ARBA00022729"/>
    </source>
</evidence>